<sequence>MPADISGNTASTRAELSALVDTLERSRERLSALAQSRAMAIRDPNNADAGDDLLTAIYEAERGVNTALRLVLRASRQGR</sequence>
<organism evidence="2">
    <name type="scientific">freshwater metagenome</name>
    <dbReference type="NCBI Taxonomy" id="449393"/>
    <lineage>
        <taxon>unclassified sequences</taxon>
        <taxon>metagenomes</taxon>
        <taxon>ecological metagenomes</taxon>
    </lineage>
</organism>
<proteinExistence type="predicted"/>
<accession>A0A6J6KPW4</accession>
<reference evidence="2" key="1">
    <citation type="submission" date="2020-05" db="EMBL/GenBank/DDBJ databases">
        <authorList>
            <person name="Chiriac C."/>
            <person name="Salcher M."/>
            <person name="Ghai R."/>
            <person name="Kavagutti S V."/>
        </authorList>
    </citation>
    <scope>NUCLEOTIDE SEQUENCE</scope>
</reference>
<name>A0A6J6KPW4_9ZZZZ</name>
<evidence type="ECO:0000313" key="1">
    <source>
        <dbReference type="EMBL" id="CAB4647136.1"/>
    </source>
</evidence>
<protein>
    <submittedName>
        <fullName evidence="2">Unannotated protein</fullName>
    </submittedName>
</protein>
<dbReference type="EMBL" id="CAEZWH010000030">
    <property type="protein sequence ID" value="CAB4647136.1"/>
    <property type="molecule type" value="Genomic_DNA"/>
</dbReference>
<evidence type="ECO:0000313" key="2">
    <source>
        <dbReference type="EMBL" id="CAB4649979.1"/>
    </source>
</evidence>
<gene>
    <name evidence="2" type="ORF">UFOPK2166_00754</name>
    <name evidence="1" type="ORF">UFOPK2195_00269</name>
</gene>
<dbReference type="AlphaFoldDB" id="A0A6J6KPW4"/>
<dbReference type="EMBL" id="CAEZWB010000089">
    <property type="protein sequence ID" value="CAB4649979.1"/>
    <property type="molecule type" value="Genomic_DNA"/>
</dbReference>